<dbReference type="Pfam" id="PF04076">
    <property type="entry name" value="BOF"/>
    <property type="match status" value="1"/>
</dbReference>
<dbReference type="SUPFAM" id="SSF101756">
    <property type="entry name" value="Hypothetical protein YgiW"/>
    <property type="match status" value="1"/>
</dbReference>
<protein>
    <submittedName>
        <fullName evidence="3">Uncharacterized protein</fullName>
    </submittedName>
</protein>
<name>A0A1C3CWU8_9GAMM</name>
<dbReference type="EMBL" id="MBDL01000009">
    <property type="protein sequence ID" value="ODA13143.1"/>
    <property type="molecule type" value="Genomic_DNA"/>
</dbReference>
<dbReference type="InterPro" id="IPR005220">
    <property type="entry name" value="CarO-like"/>
</dbReference>
<dbReference type="Gene3D" id="2.40.50.200">
    <property type="entry name" value="Bacterial OB-fold"/>
    <property type="match status" value="1"/>
</dbReference>
<organism evidence="3 4">
    <name type="scientific">Acinetobacter celticus</name>
    <dbReference type="NCBI Taxonomy" id="1891224"/>
    <lineage>
        <taxon>Bacteria</taxon>
        <taxon>Pseudomonadati</taxon>
        <taxon>Pseudomonadota</taxon>
        <taxon>Gammaproteobacteria</taxon>
        <taxon>Moraxellales</taxon>
        <taxon>Moraxellaceae</taxon>
        <taxon>Acinetobacter</taxon>
    </lineage>
</organism>
<gene>
    <name evidence="3" type="ORF">BBP83_06765</name>
</gene>
<accession>A0A1C3CWU8</accession>
<dbReference type="RefSeq" id="WP_068887182.1">
    <property type="nucleotide sequence ID" value="NZ_CBCRUU010000002.1"/>
</dbReference>
<comment type="caution">
    <text evidence="3">The sequence shown here is derived from an EMBL/GenBank/DDBJ whole genome shotgun (WGS) entry which is preliminary data.</text>
</comment>
<dbReference type="OrthoDB" id="598245at2"/>
<keyword evidence="4" id="KW-1185">Reference proteome</keyword>
<proteinExistence type="predicted"/>
<evidence type="ECO:0000256" key="2">
    <source>
        <dbReference type="SAM" id="SignalP"/>
    </source>
</evidence>
<feature type="signal peptide" evidence="2">
    <location>
        <begin position="1"/>
        <end position="22"/>
    </location>
</feature>
<reference evidence="3 4" key="1">
    <citation type="submission" date="2016-07" db="EMBL/GenBank/DDBJ databases">
        <title>Acinetobacter sp. ANC 4603.</title>
        <authorList>
            <person name="Radolfova-Krizova L."/>
            <person name="Nemec A."/>
        </authorList>
    </citation>
    <scope>NUCLEOTIDE SEQUENCE [LARGE SCALE GENOMIC DNA]</scope>
    <source>
        <strain evidence="3 4">ANC 4603</strain>
    </source>
</reference>
<dbReference type="Proteomes" id="UP000186553">
    <property type="component" value="Unassembled WGS sequence"/>
</dbReference>
<dbReference type="STRING" id="1891224.BBP83_06765"/>
<sequence>MNVLTKAIMVAGFATISVVAMANPAVKAPVMPEHVAENQIVNHAAMAKVVTVKQALSLKDDTKVELKGHVVKAMGDEKYQFRDNTGTINVKIDDKLWHGKKVSAKTPVTIVGEIDIDHKPAKHVSIDVDAVRF</sequence>
<evidence type="ECO:0000256" key="1">
    <source>
        <dbReference type="ARBA" id="ARBA00022729"/>
    </source>
</evidence>
<dbReference type="PANTHER" id="PTHR36571:SF1">
    <property type="entry name" value="PROTEIN YGIW"/>
    <property type="match status" value="1"/>
</dbReference>
<dbReference type="AlphaFoldDB" id="A0A1C3CWU8"/>
<evidence type="ECO:0000313" key="3">
    <source>
        <dbReference type="EMBL" id="ODA13143.1"/>
    </source>
</evidence>
<dbReference type="NCBIfam" id="NF033674">
    <property type="entry name" value="stress_OB_fold"/>
    <property type="match status" value="1"/>
</dbReference>
<evidence type="ECO:0000313" key="4">
    <source>
        <dbReference type="Proteomes" id="UP000186553"/>
    </source>
</evidence>
<feature type="chain" id="PRO_5008671719" evidence="2">
    <location>
        <begin position="23"/>
        <end position="133"/>
    </location>
</feature>
<keyword evidence="1 2" id="KW-0732">Signal</keyword>
<dbReference type="InterPro" id="IPR036700">
    <property type="entry name" value="BOBF_sf"/>
</dbReference>
<dbReference type="PANTHER" id="PTHR36571">
    <property type="entry name" value="PROTEIN YGIW"/>
    <property type="match status" value="1"/>
</dbReference>